<evidence type="ECO:0000256" key="2">
    <source>
        <dbReference type="SAM" id="SignalP"/>
    </source>
</evidence>
<organism evidence="4 5">
    <name type="scientific">Actinokineospora xionganensis</name>
    <dbReference type="NCBI Taxonomy" id="2684470"/>
    <lineage>
        <taxon>Bacteria</taxon>
        <taxon>Bacillati</taxon>
        <taxon>Actinomycetota</taxon>
        <taxon>Actinomycetes</taxon>
        <taxon>Pseudonocardiales</taxon>
        <taxon>Pseudonocardiaceae</taxon>
        <taxon>Actinokineospora</taxon>
    </lineage>
</organism>
<feature type="domain" description="Beta-lactamase class A catalytic" evidence="3">
    <location>
        <begin position="134"/>
        <end position="270"/>
    </location>
</feature>
<dbReference type="InterPro" id="IPR045155">
    <property type="entry name" value="Beta-lactam_cat"/>
</dbReference>
<feature type="region of interest" description="Disordered" evidence="1">
    <location>
        <begin position="41"/>
        <end position="69"/>
    </location>
</feature>
<keyword evidence="2" id="KW-0732">Signal</keyword>
<keyword evidence="5" id="KW-1185">Reference proteome</keyword>
<dbReference type="RefSeq" id="WP_187220613.1">
    <property type="nucleotide sequence ID" value="NZ_JABVED010000006.1"/>
</dbReference>
<dbReference type="PANTHER" id="PTHR35333">
    <property type="entry name" value="BETA-LACTAMASE"/>
    <property type="match status" value="1"/>
</dbReference>
<dbReference type="GO" id="GO:0016787">
    <property type="term" value="F:hydrolase activity"/>
    <property type="evidence" value="ECO:0007669"/>
    <property type="project" value="UniProtKB-KW"/>
</dbReference>
<dbReference type="Pfam" id="PF13354">
    <property type="entry name" value="Beta-lactamase2"/>
    <property type="match status" value="1"/>
</dbReference>
<comment type="caution">
    <text evidence="4">The sequence shown here is derived from an EMBL/GenBank/DDBJ whole genome shotgun (WGS) entry which is preliminary data.</text>
</comment>
<feature type="chain" id="PRO_5045600023" evidence="2">
    <location>
        <begin position="19"/>
        <end position="301"/>
    </location>
</feature>
<accession>A0ABR7L607</accession>
<feature type="compositionally biased region" description="Low complexity" evidence="1">
    <location>
        <begin position="41"/>
        <end position="51"/>
    </location>
</feature>
<dbReference type="PANTHER" id="PTHR35333:SF3">
    <property type="entry name" value="BETA-LACTAMASE-TYPE TRANSPEPTIDASE FOLD CONTAINING PROTEIN"/>
    <property type="match status" value="1"/>
</dbReference>
<feature type="signal peptide" evidence="2">
    <location>
        <begin position="1"/>
        <end position="18"/>
    </location>
</feature>
<dbReference type="SUPFAM" id="SSF56601">
    <property type="entry name" value="beta-lactamase/transpeptidase-like"/>
    <property type="match status" value="1"/>
</dbReference>
<dbReference type="Gene3D" id="3.40.710.10">
    <property type="entry name" value="DD-peptidase/beta-lactamase superfamily"/>
    <property type="match status" value="1"/>
</dbReference>
<evidence type="ECO:0000256" key="1">
    <source>
        <dbReference type="SAM" id="MobiDB-lite"/>
    </source>
</evidence>
<evidence type="ECO:0000259" key="3">
    <source>
        <dbReference type="Pfam" id="PF13354"/>
    </source>
</evidence>
<feature type="compositionally biased region" description="Pro residues" evidence="1">
    <location>
        <begin position="52"/>
        <end position="66"/>
    </location>
</feature>
<proteinExistence type="predicted"/>
<gene>
    <name evidence="4" type="ORF">GPZ80_13190</name>
</gene>
<dbReference type="PROSITE" id="PS51257">
    <property type="entry name" value="PROKAR_LIPOPROTEIN"/>
    <property type="match status" value="1"/>
</dbReference>
<dbReference type="InterPro" id="IPR012338">
    <property type="entry name" value="Beta-lactam/transpept-like"/>
</dbReference>
<name>A0ABR7L607_9PSEU</name>
<protein>
    <submittedName>
        <fullName evidence="4">Serine hydrolase</fullName>
    </submittedName>
</protein>
<keyword evidence="4" id="KW-0378">Hydrolase</keyword>
<sequence>MRLLSFLVLILLAGCSSAPIGVVSARIVPVEVATPTVAPVQPSAAASATPTQPSPPPQPSTPAPPKRPVDVAGAVRGIQKSATVGALVIDRHTGAELVSVNPDRGFHSASLVKLLIALDVLRSGDGDGDRGRVRRMLQLSDDPIASELWTRSGGVAMVTRTAKRLGLTDTRPPADPGRWGDTRLSARDVARIYTHVMNDLPAADKALVVDALATAPRVAADGFDQHFGIPAGVDADWAVKQGWGDNAKVDFVHSTGLVGAKWRYVVVLLTEHPPTTRLSTAASSVTAGAEAIGRLVSESEG</sequence>
<evidence type="ECO:0000313" key="4">
    <source>
        <dbReference type="EMBL" id="MBC6448123.1"/>
    </source>
</evidence>
<dbReference type="InterPro" id="IPR000871">
    <property type="entry name" value="Beta-lactam_class-A"/>
</dbReference>
<dbReference type="Proteomes" id="UP000734823">
    <property type="component" value="Unassembled WGS sequence"/>
</dbReference>
<reference evidence="4 5" key="1">
    <citation type="submission" date="2020-06" db="EMBL/GenBank/DDBJ databases">
        <title>Actinokineospora xiongansis sp. nov., isolated from soil of Baiyangdian.</title>
        <authorList>
            <person name="Zhang X."/>
        </authorList>
    </citation>
    <scope>NUCLEOTIDE SEQUENCE [LARGE SCALE GENOMIC DNA]</scope>
    <source>
        <strain evidence="4 5">HBU206404</strain>
    </source>
</reference>
<dbReference type="EMBL" id="JABVED010000006">
    <property type="protein sequence ID" value="MBC6448123.1"/>
    <property type="molecule type" value="Genomic_DNA"/>
</dbReference>
<evidence type="ECO:0000313" key="5">
    <source>
        <dbReference type="Proteomes" id="UP000734823"/>
    </source>
</evidence>